<evidence type="ECO:0000256" key="2">
    <source>
        <dbReference type="ARBA" id="ARBA00023002"/>
    </source>
</evidence>
<dbReference type="GO" id="GO:0009083">
    <property type="term" value="P:branched-chain amino acid catabolic process"/>
    <property type="evidence" value="ECO:0007669"/>
    <property type="project" value="TreeGrafter"/>
</dbReference>
<dbReference type="PANTHER" id="PTHR43380:SF1">
    <property type="entry name" value="2-OXOISOVALERATE DEHYDROGENASE SUBUNIT ALPHA, MITOCHONDRIAL"/>
    <property type="match status" value="1"/>
</dbReference>
<dbReference type="eggNOG" id="COG1071">
    <property type="taxonomic scope" value="Bacteria"/>
</dbReference>
<evidence type="ECO:0000313" key="7">
    <source>
        <dbReference type="Proteomes" id="UP000000483"/>
    </source>
</evidence>
<dbReference type="EMBL" id="CP002629">
    <property type="protein sequence ID" value="AEB08145.1"/>
    <property type="molecule type" value="Genomic_DNA"/>
</dbReference>
<keyword evidence="2 4" id="KW-0560">Oxidoreductase</keyword>
<feature type="domain" description="Dehydrogenase E1 component" evidence="5">
    <location>
        <begin position="51"/>
        <end position="335"/>
    </location>
</feature>
<protein>
    <recommendedName>
        <fullName evidence="4">Pyruvate dehydrogenase E1 component subunit alpha</fullName>
        <ecNumber evidence="4">1.2.4.1</ecNumber>
    </recommendedName>
</protein>
<dbReference type="InterPro" id="IPR017596">
    <property type="entry name" value="PdhA/BkdA"/>
</dbReference>
<comment type="function">
    <text evidence="4">The pyruvate dehydrogenase complex catalyzes the overall conversion of pyruvate to acetyl-CoA and CO(2). It contains multiple copies of three enzymatic components: pyruvate dehydrogenase (E1), dihydrolipoamide acetyltransferase (E2) and lipoamide dehydrogenase (E3).</text>
</comment>
<dbReference type="GO" id="GO:0004739">
    <property type="term" value="F:pyruvate dehydrogenase (acetyl-transferring) activity"/>
    <property type="evidence" value="ECO:0007669"/>
    <property type="project" value="UniProtKB-UniRule"/>
</dbReference>
<dbReference type="CDD" id="cd02000">
    <property type="entry name" value="TPP_E1_PDC_ADC_BCADC"/>
    <property type="match status" value="1"/>
</dbReference>
<comment type="subunit">
    <text evidence="4">Heterodimer of an alpha and a beta chain.</text>
</comment>
<evidence type="ECO:0000313" key="6">
    <source>
        <dbReference type="EMBL" id="AEB08145.1"/>
    </source>
</evidence>
<evidence type="ECO:0000256" key="1">
    <source>
        <dbReference type="ARBA" id="ARBA00001964"/>
    </source>
</evidence>
<dbReference type="InterPro" id="IPR029061">
    <property type="entry name" value="THDP-binding"/>
</dbReference>
<evidence type="ECO:0000259" key="5">
    <source>
        <dbReference type="Pfam" id="PF00676"/>
    </source>
</evidence>
<dbReference type="InterPro" id="IPR001017">
    <property type="entry name" value="DH_E1"/>
</dbReference>
<keyword evidence="3 4" id="KW-0786">Thiamine pyrophosphate</keyword>
<dbReference type="KEGG" id="dao:Desac_0253"/>
<dbReference type="InterPro" id="IPR050771">
    <property type="entry name" value="Alpha-ketoacid_DH_E1_comp"/>
</dbReference>
<comment type="catalytic activity">
    <reaction evidence="4">
        <text>N(6)-[(R)-lipoyl]-L-lysyl-[protein] + pyruvate + H(+) = N(6)-[(R)-S(8)-acetyldihydrolipoyl]-L-lysyl-[protein] + CO2</text>
        <dbReference type="Rhea" id="RHEA:19189"/>
        <dbReference type="Rhea" id="RHEA-COMP:10474"/>
        <dbReference type="Rhea" id="RHEA-COMP:10478"/>
        <dbReference type="ChEBI" id="CHEBI:15361"/>
        <dbReference type="ChEBI" id="CHEBI:15378"/>
        <dbReference type="ChEBI" id="CHEBI:16526"/>
        <dbReference type="ChEBI" id="CHEBI:83099"/>
        <dbReference type="ChEBI" id="CHEBI:83111"/>
        <dbReference type="EC" id="1.2.4.1"/>
    </reaction>
</comment>
<organism evidence="6 7">
    <name type="scientific">Desulfobacca acetoxidans (strain ATCC 700848 / DSM 11109 / ASRB2)</name>
    <dbReference type="NCBI Taxonomy" id="880072"/>
    <lineage>
        <taxon>Bacteria</taxon>
        <taxon>Pseudomonadati</taxon>
        <taxon>Thermodesulfobacteriota</taxon>
        <taxon>Desulfobaccia</taxon>
        <taxon>Desulfobaccales</taxon>
        <taxon>Desulfobaccaceae</taxon>
        <taxon>Desulfobacca</taxon>
    </lineage>
</organism>
<comment type="cofactor">
    <cofactor evidence="1 4">
        <name>thiamine diphosphate</name>
        <dbReference type="ChEBI" id="CHEBI:58937"/>
    </cofactor>
</comment>
<dbReference type="Proteomes" id="UP000000483">
    <property type="component" value="Chromosome"/>
</dbReference>
<proteinExistence type="predicted"/>
<dbReference type="Pfam" id="PF00676">
    <property type="entry name" value="E1_dh"/>
    <property type="match status" value="1"/>
</dbReference>
<dbReference type="NCBIfam" id="TIGR03181">
    <property type="entry name" value="PDH_E1_alph_x"/>
    <property type="match status" value="1"/>
</dbReference>
<reference evidence="6 7" key="1">
    <citation type="journal article" date="2011" name="Stand. Genomic Sci.">
        <title>Complete genome sequence of the acetate-degrading sulfate reducer Desulfobacca acetoxidans type strain (ASRB2).</title>
        <authorList>
            <person name="Goker M."/>
            <person name="Teshima H."/>
            <person name="Lapidus A."/>
            <person name="Nolan M."/>
            <person name="Lucas S."/>
            <person name="Hammon N."/>
            <person name="Deshpande S."/>
            <person name="Cheng J.F."/>
            <person name="Tapia R."/>
            <person name="Han C."/>
            <person name="Goodwin L."/>
            <person name="Pitluck S."/>
            <person name="Huntemann M."/>
            <person name="Liolios K."/>
            <person name="Ivanova N."/>
            <person name="Pagani I."/>
            <person name="Mavromatis K."/>
            <person name="Ovchinikova G."/>
            <person name="Pati A."/>
            <person name="Chen A."/>
            <person name="Palaniappan K."/>
            <person name="Land M."/>
            <person name="Hauser L."/>
            <person name="Brambilla E.M."/>
            <person name="Rohde M."/>
            <person name="Spring S."/>
            <person name="Detter J.C."/>
            <person name="Woyke T."/>
            <person name="Bristow J."/>
            <person name="Eisen J.A."/>
            <person name="Markowitz V."/>
            <person name="Hugenholtz P."/>
            <person name="Kyrpides N.C."/>
            <person name="Klenk H.P."/>
        </authorList>
    </citation>
    <scope>NUCLEOTIDE SEQUENCE [LARGE SCALE GENOMIC DNA]</scope>
    <source>
        <strain evidence="7">ATCC 700848 / DSM 11109 / ASRB2</strain>
    </source>
</reference>
<dbReference type="Gene3D" id="3.40.50.970">
    <property type="match status" value="1"/>
</dbReference>
<dbReference type="SUPFAM" id="SSF52518">
    <property type="entry name" value="Thiamin diphosphate-binding fold (THDP-binding)"/>
    <property type="match status" value="1"/>
</dbReference>
<keyword evidence="7" id="KW-1185">Reference proteome</keyword>
<evidence type="ECO:0000256" key="3">
    <source>
        <dbReference type="ARBA" id="ARBA00023052"/>
    </source>
</evidence>
<reference evidence="7" key="2">
    <citation type="submission" date="2011-03" db="EMBL/GenBank/DDBJ databases">
        <title>The complete genome of Desulfobacca acetoxidans DSM 11109.</title>
        <authorList>
            <consortium name="US DOE Joint Genome Institute (JGI-PGF)"/>
            <person name="Lucas S."/>
            <person name="Copeland A."/>
            <person name="Lapidus A."/>
            <person name="Bruce D."/>
            <person name="Goodwin L."/>
            <person name="Pitluck S."/>
            <person name="Peters L."/>
            <person name="Kyrpides N."/>
            <person name="Mavromatis K."/>
            <person name="Ivanova N."/>
            <person name="Ovchinnikova G."/>
            <person name="Teshima H."/>
            <person name="Detter J.C."/>
            <person name="Han C."/>
            <person name="Land M."/>
            <person name="Hauser L."/>
            <person name="Markowitz V."/>
            <person name="Cheng J.-F."/>
            <person name="Hugenholtz P."/>
            <person name="Woyke T."/>
            <person name="Wu D."/>
            <person name="Spring S."/>
            <person name="Schueler E."/>
            <person name="Brambilla E."/>
            <person name="Klenk H.-P."/>
            <person name="Eisen J.A."/>
        </authorList>
    </citation>
    <scope>NUCLEOTIDE SEQUENCE [LARGE SCALE GENOMIC DNA]</scope>
    <source>
        <strain evidence="7">ATCC 700848 / DSM 11109 / ASRB2</strain>
    </source>
</reference>
<gene>
    <name evidence="6" type="ordered locus">Desac_0253</name>
</gene>
<dbReference type="EC" id="1.2.4.1" evidence="4"/>
<accession>F2NEF5</accession>
<dbReference type="STRING" id="880072.Desac_0253"/>
<sequence>MGHRREGIMNLEDFNPLSGKRVEILDEEGNLIGEELRPAVLTDEMVLELYDKMVMLRAADQQALTLQRAGRMGTYPPTLGQEAANIGSAAALETGDWLTPSFRETGAMILRGVPLKLIYLYWMGSEWGSHFPEGVNVLPICAPVSTQTLHGVGLAWAAKLKGERAVNLIYFGDGATSKGDFHEAMNFAGVFFTPNVFFCQNNQYSISVPRSQQTATPTLAQKAIGYGFPGLMVDGNDLLAVYAATQAAVSRAREGGGPILIEAQTYRLGPHTTADDPNRYRTPDEVKEREPFDPLRRVRIYLERKGLITDDIERERREGYEQMARGEAREAEAMISLNPDDLFDFHYSQMPPYLTWQKEYYHRILAAQREFDRG</sequence>
<evidence type="ECO:0000256" key="4">
    <source>
        <dbReference type="RuleBase" id="RU366007"/>
    </source>
</evidence>
<dbReference type="HOGENOM" id="CLU_029393_1_0_7"/>
<dbReference type="AlphaFoldDB" id="F2NEF5"/>
<keyword evidence="4 6" id="KW-0670">Pyruvate</keyword>
<dbReference type="PANTHER" id="PTHR43380">
    <property type="entry name" value="2-OXOISOVALERATE DEHYDROGENASE SUBUNIT ALPHA, MITOCHONDRIAL"/>
    <property type="match status" value="1"/>
</dbReference>
<name>F2NEF5_DESAR</name>